<reference evidence="17 18" key="1">
    <citation type="submission" date="2018-09" db="EMBL/GenBank/DDBJ databases">
        <title>Genome sequencing of strain 6GH32-13.</title>
        <authorList>
            <person name="Weon H.-Y."/>
            <person name="Heo J."/>
            <person name="Kwon S.-W."/>
        </authorList>
    </citation>
    <scope>NUCLEOTIDE SEQUENCE [LARGE SCALE GENOMIC DNA]</scope>
    <source>
        <strain evidence="17 18">5GH32-13</strain>
    </source>
</reference>
<keyword evidence="14" id="KW-0732">Signal</keyword>
<dbReference type="InterPro" id="IPR034015">
    <property type="entry name" value="M1_LTA4H"/>
</dbReference>
<evidence type="ECO:0000256" key="13">
    <source>
        <dbReference type="PIRSR" id="PIRSR634015-3"/>
    </source>
</evidence>
<comment type="catalytic activity">
    <reaction evidence="1">
        <text>Release of an N-terminal amino acid, Xaa-|-Yaa- from a peptide, amide or arylamide. Xaa is preferably Ala, but may be most amino acids including Pro (slow action). When a terminal hydrophobic residue is followed by a prolyl residue, the two may be released as an intact Xaa-Pro dipeptide.</text>
        <dbReference type="EC" id="3.4.11.2"/>
    </reaction>
</comment>
<dbReference type="SUPFAM" id="SSF63737">
    <property type="entry name" value="Leukotriene A4 hydrolase N-terminal domain"/>
    <property type="match status" value="1"/>
</dbReference>
<protein>
    <recommendedName>
        <fullName evidence="5">Aminopeptidase N</fullName>
        <ecNumber evidence="4">3.4.11.2</ecNumber>
    </recommendedName>
</protein>
<proteinExistence type="inferred from homology"/>
<evidence type="ECO:0000256" key="4">
    <source>
        <dbReference type="ARBA" id="ARBA00012564"/>
    </source>
</evidence>
<evidence type="ECO:0000256" key="9">
    <source>
        <dbReference type="ARBA" id="ARBA00022801"/>
    </source>
</evidence>
<keyword evidence="8 13" id="KW-0479">Metal-binding</keyword>
<name>A0A3B7MSB0_9BACT</name>
<dbReference type="CDD" id="cd09603">
    <property type="entry name" value="M1_APN_like"/>
    <property type="match status" value="1"/>
</dbReference>
<dbReference type="PANTHER" id="PTHR45726">
    <property type="entry name" value="LEUKOTRIENE A-4 HYDROLASE"/>
    <property type="match status" value="1"/>
</dbReference>
<evidence type="ECO:0000256" key="2">
    <source>
        <dbReference type="ARBA" id="ARBA00004496"/>
    </source>
</evidence>
<dbReference type="InterPro" id="IPR027268">
    <property type="entry name" value="Peptidase_M4/M1_CTD_sf"/>
</dbReference>
<evidence type="ECO:0000313" key="17">
    <source>
        <dbReference type="EMBL" id="AXY76737.1"/>
    </source>
</evidence>
<evidence type="ECO:0000256" key="8">
    <source>
        <dbReference type="ARBA" id="ARBA00022723"/>
    </source>
</evidence>
<keyword evidence="9" id="KW-0378">Hydrolase</keyword>
<gene>
    <name evidence="17" type="ORF">D3H65_23280</name>
</gene>
<sequence>MRFFIYALLLFSTHSGFSQAIFSGGVLKPEQANMDVRHYTVALAVDPREQSIDGYTVIDVVLAQPTTTLLFDLLNTFKVGKVWVNNKEQPFKHEQDLIYITLAAAAAGKATVKIQYAGKPRVAVRPPWDGGFQWTKDSTGNDWIAISCQNEGAKIFFPCKDHPSDEPNEGADLIITVPKGLVVAGPGLLQKVTTKKSTATYHWKTNYTINNYSILFNAGKYKVVSRPYTTVNDNTVPIEFYVLEEHADKAPHHLDVFQRTIRMQEKYFGEYSWVKEKIGIAETPHLGMEHQSLNAYGNKFKYSQVGGQDFDWLMHHEFGHEWWGNKVTGKDWGDMWVQEGICSFGDALFTRDAEGEEAYIRRMQGTARGTQNQKPVVLGTNINSDDAYHGDIYGKGAFFMHTLRYVLGDEVFFPTLKKFATDARYTYDNLVTTDDVEQFFSRESNTELKPLFDFYLRTIKKLEVQVARTGDSTWHIKLLNYDGALPLDITIGDGVKRRMVDKKGIAVISKTTPLVGEKVFYLKRVIYE</sequence>
<evidence type="ECO:0000259" key="16">
    <source>
        <dbReference type="Pfam" id="PF17900"/>
    </source>
</evidence>
<feature type="active site" description="Proton acceptor" evidence="12">
    <location>
        <position position="317"/>
    </location>
</feature>
<dbReference type="SUPFAM" id="SSF55486">
    <property type="entry name" value="Metalloproteases ('zincins'), catalytic domain"/>
    <property type="match status" value="1"/>
</dbReference>
<evidence type="ECO:0000256" key="14">
    <source>
        <dbReference type="SAM" id="SignalP"/>
    </source>
</evidence>
<dbReference type="GO" id="GO:0008270">
    <property type="term" value="F:zinc ion binding"/>
    <property type="evidence" value="ECO:0007669"/>
    <property type="project" value="InterPro"/>
</dbReference>
<evidence type="ECO:0000256" key="6">
    <source>
        <dbReference type="ARBA" id="ARBA00022490"/>
    </source>
</evidence>
<feature type="binding site" evidence="13">
    <location>
        <position position="316"/>
    </location>
    <ligand>
        <name>Zn(2+)</name>
        <dbReference type="ChEBI" id="CHEBI:29105"/>
        <note>catalytic</note>
    </ligand>
</feature>
<dbReference type="GO" id="GO:0005737">
    <property type="term" value="C:cytoplasm"/>
    <property type="evidence" value="ECO:0007669"/>
    <property type="project" value="UniProtKB-SubCell"/>
</dbReference>
<dbReference type="KEGG" id="pseg:D3H65_23280"/>
<keyword evidence="6" id="KW-0963">Cytoplasm</keyword>
<dbReference type="PANTHER" id="PTHR45726:SF3">
    <property type="entry name" value="LEUKOTRIENE A-4 HYDROLASE"/>
    <property type="match status" value="1"/>
</dbReference>
<dbReference type="Pfam" id="PF01433">
    <property type="entry name" value="Peptidase_M1"/>
    <property type="match status" value="1"/>
</dbReference>
<evidence type="ECO:0000256" key="1">
    <source>
        <dbReference type="ARBA" id="ARBA00000098"/>
    </source>
</evidence>
<dbReference type="InterPro" id="IPR014782">
    <property type="entry name" value="Peptidase_M1_dom"/>
</dbReference>
<dbReference type="Proteomes" id="UP000263900">
    <property type="component" value="Chromosome"/>
</dbReference>
<feature type="domain" description="Aminopeptidase N-like N-terminal" evidence="16">
    <location>
        <begin position="38"/>
        <end position="206"/>
    </location>
</feature>
<dbReference type="PRINTS" id="PR00756">
    <property type="entry name" value="ALADIPTASE"/>
</dbReference>
<feature type="signal peptide" evidence="14">
    <location>
        <begin position="1"/>
        <end position="20"/>
    </location>
</feature>
<keyword evidence="10 13" id="KW-0862">Zinc</keyword>
<accession>A0A3B7MSB0</accession>
<dbReference type="Gene3D" id="2.60.40.1730">
    <property type="entry name" value="tricorn interacting facor f3 domain"/>
    <property type="match status" value="1"/>
</dbReference>
<dbReference type="Gene3D" id="1.10.390.10">
    <property type="entry name" value="Neutral Protease Domain 2"/>
    <property type="match status" value="1"/>
</dbReference>
<evidence type="ECO:0000256" key="7">
    <source>
        <dbReference type="ARBA" id="ARBA00022670"/>
    </source>
</evidence>
<comment type="subcellular location">
    <subcellularLocation>
        <location evidence="2">Cytoplasm</location>
    </subcellularLocation>
</comment>
<dbReference type="RefSeq" id="WP_119052614.1">
    <property type="nucleotide sequence ID" value="NZ_CP032157.1"/>
</dbReference>
<organism evidence="17 18">
    <name type="scientific">Paraflavitalea soli</name>
    <dbReference type="NCBI Taxonomy" id="2315862"/>
    <lineage>
        <taxon>Bacteria</taxon>
        <taxon>Pseudomonadati</taxon>
        <taxon>Bacteroidota</taxon>
        <taxon>Chitinophagia</taxon>
        <taxon>Chitinophagales</taxon>
        <taxon>Chitinophagaceae</taxon>
        <taxon>Paraflavitalea</taxon>
    </lineage>
</organism>
<dbReference type="InterPro" id="IPR042097">
    <property type="entry name" value="Aminopeptidase_N-like_N_sf"/>
</dbReference>
<evidence type="ECO:0000256" key="10">
    <source>
        <dbReference type="ARBA" id="ARBA00022833"/>
    </source>
</evidence>
<dbReference type="EC" id="3.4.11.2" evidence="4"/>
<dbReference type="GO" id="GO:0008237">
    <property type="term" value="F:metallopeptidase activity"/>
    <property type="evidence" value="ECO:0007669"/>
    <property type="project" value="UniProtKB-KW"/>
</dbReference>
<feature type="binding site" evidence="13">
    <location>
        <position position="339"/>
    </location>
    <ligand>
        <name>Zn(2+)</name>
        <dbReference type="ChEBI" id="CHEBI:29105"/>
        <note>catalytic</note>
    </ligand>
</feature>
<evidence type="ECO:0000256" key="5">
    <source>
        <dbReference type="ARBA" id="ARBA00015611"/>
    </source>
</evidence>
<comment type="similarity">
    <text evidence="3">Belongs to the peptidase M1 family.</text>
</comment>
<feature type="active site" description="Proton donor" evidence="12">
    <location>
        <position position="393"/>
    </location>
</feature>
<keyword evidence="11" id="KW-0482">Metalloprotease</keyword>
<evidence type="ECO:0000256" key="12">
    <source>
        <dbReference type="PIRSR" id="PIRSR634015-1"/>
    </source>
</evidence>
<dbReference type="EMBL" id="CP032157">
    <property type="protein sequence ID" value="AXY76737.1"/>
    <property type="molecule type" value="Genomic_DNA"/>
</dbReference>
<dbReference type="InterPro" id="IPR045357">
    <property type="entry name" value="Aminopeptidase_N-like_N"/>
</dbReference>
<evidence type="ECO:0000256" key="3">
    <source>
        <dbReference type="ARBA" id="ARBA00010136"/>
    </source>
</evidence>
<keyword evidence="7" id="KW-0645">Protease</keyword>
<dbReference type="InterPro" id="IPR001930">
    <property type="entry name" value="Peptidase_M1"/>
</dbReference>
<evidence type="ECO:0000259" key="15">
    <source>
        <dbReference type="Pfam" id="PF01433"/>
    </source>
</evidence>
<dbReference type="GO" id="GO:0016285">
    <property type="term" value="F:alanyl aminopeptidase activity"/>
    <property type="evidence" value="ECO:0007669"/>
    <property type="project" value="UniProtKB-EC"/>
</dbReference>
<keyword evidence="18" id="KW-1185">Reference proteome</keyword>
<feature type="domain" description="Peptidase M1 membrane alanine aminopeptidase" evidence="15">
    <location>
        <begin position="254"/>
        <end position="453"/>
    </location>
</feature>
<comment type="cofactor">
    <cofactor evidence="13">
        <name>Zn(2+)</name>
        <dbReference type="ChEBI" id="CHEBI:29105"/>
    </cofactor>
    <text evidence="13">Binds 1 zinc ion per subunit.</text>
</comment>
<feature type="binding site" evidence="13">
    <location>
        <position position="320"/>
    </location>
    <ligand>
        <name>Zn(2+)</name>
        <dbReference type="ChEBI" id="CHEBI:29105"/>
        <note>catalytic</note>
    </ligand>
</feature>
<dbReference type="AlphaFoldDB" id="A0A3B7MSB0"/>
<dbReference type="Pfam" id="PF17900">
    <property type="entry name" value="Peptidase_M1_N"/>
    <property type="match status" value="1"/>
</dbReference>
<evidence type="ECO:0000256" key="11">
    <source>
        <dbReference type="ARBA" id="ARBA00023049"/>
    </source>
</evidence>
<dbReference type="GO" id="GO:0006508">
    <property type="term" value="P:proteolysis"/>
    <property type="evidence" value="ECO:0007669"/>
    <property type="project" value="UniProtKB-KW"/>
</dbReference>
<evidence type="ECO:0000313" key="18">
    <source>
        <dbReference type="Proteomes" id="UP000263900"/>
    </source>
</evidence>
<feature type="chain" id="PRO_5017657647" description="Aminopeptidase N" evidence="14">
    <location>
        <begin position="21"/>
        <end position="528"/>
    </location>
</feature>
<dbReference type="OrthoDB" id="100605at2"/>